<dbReference type="RefSeq" id="WP_305994443.1">
    <property type="nucleotide sequence ID" value="NZ_JAVAMP010000026.1"/>
</dbReference>
<comment type="caution">
    <text evidence="2">The sequence shown here is derived from an EMBL/GenBank/DDBJ whole genome shotgun (WGS) entry which is preliminary data.</text>
</comment>
<name>A0ABT9J6R2_9BACL</name>
<accession>A0ABT9J6R2</accession>
<sequence length="106" mass="12110">MSEQKNKKNQEANVFELRQSIQFEEKEYKELKLDFDSLTGEDILACARQYNATESDRALVKETDKAYQAFVAAKSANVPIELIKKLNASDFSKVTLRAQRFLLGSD</sequence>
<proteinExistence type="predicted"/>
<evidence type="ECO:0000313" key="2">
    <source>
        <dbReference type="EMBL" id="MDP5277142.1"/>
    </source>
</evidence>
<feature type="coiled-coil region" evidence="1">
    <location>
        <begin position="7"/>
        <end position="41"/>
    </location>
</feature>
<protein>
    <submittedName>
        <fullName evidence="2">Phage tail assembly protein</fullName>
    </submittedName>
</protein>
<dbReference type="EMBL" id="JAVAMP010000026">
    <property type="protein sequence ID" value="MDP5277142.1"/>
    <property type="molecule type" value="Genomic_DNA"/>
</dbReference>
<evidence type="ECO:0000256" key="1">
    <source>
        <dbReference type="SAM" id="Coils"/>
    </source>
</evidence>
<keyword evidence="1" id="KW-0175">Coiled coil</keyword>
<organism evidence="2 3">
    <name type="scientific">Chengkuizengella axinellae</name>
    <dbReference type="NCBI Taxonomy" id="3064388"/>
    <lineage>
        <taxon>Bacteria</taxon>
        <taxon>Bacillati</taxon>
        <taxon>Bacillota</taxon>
        <taxon>Bacilli</taxon>
        <taxon>Bacillales</taxon>
        <taxon>Paenibacillaceae</taxon>
        <taxon>Chengkuizengella</taxon>
    </lineage>
</organism>
<gene>
    <name evidence="2" type="ORF">Q5Y73_23890</name>
</gene>
<keyword evidence="3" id="KW-1185">Reference proteome</keyword>
<reference evidence="2 3" key="1">
    <citation type="submission" date="2023-08" db="EMBL/GenBank/DDBJ databases">
        <authorList>
            <person name="Park J.-S."/>
        </authorList>
    </citation>
    <scope>NUCLEOTIDE SEQUENCE [LARGE SCALE GENOMIC DNA]</scope>
    <source>
        <strain evidence="2 3">2205SS18-9</strain>
    </source>
</reference>
<evidence type="ECO:0000313" key="3">
    <source>
        <dbReference type="Proteomes" id="UP001231941"/>
    </source>
</evidence>
<dbReference type="Proteomes" id="UP001231941">
    <property type="component" value="Unassembled WGS sequence"/>
</dbReference>